<dbReference type="InterPro" id="IPR041222">
    <property type="entry name" value="PriA_3primeBD"/>
</dbReference>
<dbReference type="SUPFAM" id="SSF52540">
    <property type="entry name" value="P-loop containing nucleoside triphosphate hydrolases"/>
    <property type="match status" value="1"/>
</dbReference>
<proteinExistence type="predicted"/>
<dbReference type="GO" id="GO:0005524">
    <property type="term" value="F:ATP binding"/>
    <property type="evidence" value="ECO:0007669"/>
    <property type="project" value="UniProtKB-KW"/>
</dbReference>
<sequence length="653" mass="70025">MSTEPSVARVVLESRLPQLDRLFDYSIPEGMVVTPGVRVKVPLRSSQKNTTGFVVEVASHSSHGGALVPLGDVVSSVPVLAPEIWRLARAVADRQAGNAADILRLAIPPRYVRAEKLWSAAGQPTATPAIEIQRLLEYPEDELEGLVAPGSRWALTTPWGVDHSPAGEPRPRGTTVVAQLAARALAAGGSTVIVVPDWRDLEAHHQALREVISDDGIVLWDSDKVGSERYTEFLRCLSGNPVVVIGNRHAVYAPVVNLRLLVVLDDADDAHREPLAPYPHTRNVALVRQQQTECSLVFAGLAPSIAVWRLHSMGFLGLVEPRKAQRPQVVPTALSVNAERDLRPARLPGIAHQGATEALREGPVLVQVFRAGYSSALACAQCGVRGMCSRCHGPLRIGTQGAPPSCGWCATLYARWRCEACNHSVMVPRGQGIGRTVSDFGKAFPKVPVIQSDGQHRVHTVSDSPAIVVATRGSEPLAVGGYRAALLLDGQAMLSRESIGALEDTLSHWEHALSLVRPEGTVYLTEVEGQPALAVASGKYGPLMSAELREREALRLPPSIRLASVSGPSAALTEIASRISSLDASVDVLGPVTMGEGGGRIIIRFPYAIGDRVTAELRAVHLGHISRQRRGVPDRVRIVVDDTGQLDEFAGSE</sequence>
<evidence type="ECO:0000256" key="1">
    <source>
        <dbReference type="ARBA" id="ARBA00022741"/>
    </source>
</evidence>
<evidence type="ECO:0000313" key="5">
    <source>
        <dbReference type="EMBL" id="CAB4582613.1"/>
    </source>
</evidence>
<dbReference type="Gene3D" id="3.40.1440.60">
    <property type="entry name" value="PriA, 3(prime) DNA-binding domain"/>
    <property type="match status" value="1"/>
</dbReference>
<evidence type="ECO:0000256" key="3">
    <source>
        <dbReference type="ARBA" id="ARBA00023125"/>
    </source>
</evidence>
<reference evidence="5" key="1">
    <citation type="submission" date="2020-05" db="EMBL/GenBank/DDBJ databases">
        <authorList>
            <person name="Chiriac C."/>
            <person name="Salcher M."/>
            <person name="Ghai R."/>
            <person name="Kavagutti S V."/>
        </authorList>
    </citation>
    <scope>NUCLEOTIDE SEQUENCE</scope>
</reference>
<keyword evidence="3" id="KW-0238">DNA-binding</keyword>
<dbReference type="Gene3D" id="3.40.50.300">
    <property type="entry name" value="P-loop containing nucleotide triphosphate hydrolases"/>
    <property type="match status" value="1"/>
</dbReference>
<dbReference type="GO" id="GO:0003677">
    <property type="term" value="F:DNA binding"/>
    <property type="evidence" value="ECO:0007669"/>
    <property type="project" value="UniProtKB-KW"/>
</dbReference>
<dbReference type="GO" id="GO:0006310">
    <property type="term" value="P:DNA recombination"/>
    <property type="evidence" value="ECO:0007669"/>
    <property type="project" value="TreeGrafter"/>
</dbReference>
<organism evidence="5">
    <name type="scientific">freshwater metagenome</name>
    <dbReference type="NCBI Taxonomy" id="449393"/>
    <lineage>
        <taxon>unclassified sequences</taxon>
        <taxon>metagenomes</taxon>
        <taxon>ecological metagenomes</taxon>
    </lineage>
</organism>
<dbReference type="Pfam" id="PF17764">
    <property type="entry name" value="PriA_3primeBD"/>
    <property type="match status" value="1"/>
</dbReference>
<dbReference type="EMBL" id="CAEZTM010000120">
    <property type="protein sequence ID" value="CAB4582613.1"/>
    <property type="molecule type" value="Genomic_DNA"/>
</dbReference>
<evidence type="ECO:0000259" key="4">
    <source>
        <dbReference type="Pfam" id="PF17764"/>
    </source>
</evidence>
<dbReference type="PANTHER" id="PTHR30580">
    <property type="entry name" value="PRIMOSOMAL PROTEIN N"/>
    <property type="match status" value="1"/>
</dbReference>
<dbReference type="AlphaFoldDB" id="A0A6J6F6D3"/>
<feature type="domain" description="Primosomal protein N' 3' DNA-binding" evidence="4">
    <location>
        <begin position="10"/>
        <end position="108"/>
    </location>
</feature>
<dbReference type="PANTHER" id="PTHR30580:SF0">
    <property type="entry name" value="PRIMOSOMAL PROTEIN N"/>
    <property type="match status" value="1"/>
</dbReference>
<dbReference type="GO" id="GO:0043138">
    <property type="term" value="F:3'-5' DNA helicase activity"/>
    <property type="evidence" value="ECO:0007669"/>
    <property type="project" value="TreeGrafter"/>
</dbReference>
<dbReference type="InterPro" id="IPR042115">
    <property type="entry name" value="PriA_3primeBD_sf"/>
</dbReference>
<dbReference type="InterPro" id="IPR027417">
    <property type="entry name" value="P-loop_NTPase"/>
</dbReference>
<protein>
    <submittedName>
        <fullName evidence="5">Unannotated protein</fullName>
    </submittedName>
</protein>
<name>A0A6J6F6D3_9ZZZZ</name>
<dbReference type="GO" id="GO:0006270">
    <property type="term" value="P:DNA replication initiation"/>
    <property type="evidence" value="ECO:0007669"/>
    <property type="project" value="TreeGrafter"/>
</dbReference>
<keyword evidence="1" id="KW-0547">Nucleotide-binding</keyword>
<gene>
    <name evidence="5" type="ORF">UFOPK1684_01514</name>
</gene>
<dbReference type="GO" id="GO:0006302">
    <property type="term" value="P:double-strand break repair"/>
    <property type="evidence" value="ECO:0007669"/>
    <property type="project" value="TreeGrafter"/>
</dbReference>
<evidence type="ECO:0000256" key="2">
    <source>
        <dbReference type="ARBA" id="ARBA00022840"/>
    </source>
</evidence>
<accession>A0A6J6F6D3</accession>
<keyword evidence="2" id="KW-0067">ATP-binding</keyword>